<dbReference type="InterPro" id="IPR036117">
    <property type="entry name" value="DhaL_dom_sf"/>
</dbReference>
<reference evidence="3" key="1">
    <citation type="journal article" date="2024" name="Antonie Van Leeuwenhoek">
        <title>Isoptericola haloaureus sp. nov., a dimorphic actinobacterium isolated from mangrove sediments of southeast India, implicating biosaline agricultural significance through nitrogen fixation and salt tolerance genes.</title>
        <authorList>
            <person name="Prathaban M."/>
            <person name="Prathiviraj R."/>
            <person name="Ravichandran M."/>
            <person name="Natarajan S.D."/>
            <person name="Sobanaa M."/>
            <person name="Hari Krishna Kumar S."/>
            <person name="Chandrasekar V."/>
            <person name="Selvin J."/>
        </authorList>
    </citation>
    <scope>NUCLEOTIDE SEQUENCE</scope>
    <source>
        <strain evidence="3">MP1014</strain>
    </source>
</reference>
<dbReference type="EMBL" id="JBAGLP010000120">
    <property type="protein sequence ID" value="MEG3616737.1"/>
    <property type="molecule type" value="Genomic_DNA"/>
</dbReference>
<dbReference type="PANTHER" id="PTHR33434:SF4">
    <property type="entry name" value="PHOSPHATASE PROTEIN"/>
    <property type="match status" value="1"/>
</dbReference>
<gene>
    <name evidence="3" type="ORF">V5O49_16545</name>
</gene>
<proteinExistence type="predicted"/>
<accession>A0ABU7ZB06</accession>
<dbReference type="InterPro" id="IPR033470">
    <property type="entry name" value="FakA-like_C"/>
</dbReference>
<dbReference type="InterPro" id="IPR004007">
    <property type="entry name" value="DhaL_dom"/>
</dbReference>
<organism evidence="3 4">
    <name type="scientific">Isoptericola haloaureus</name>
    <dbReference type="NCBI Taxonomy" id="1542902"/>
    <lineage>
        <taxon>Bacteria</taxon>
        <taxon>Bacillati</taxon>
        <taxon>Actinomycetota</taxon>
        <taxon>Actinomycetes</taxon>
        <taxon>Micrococcales</taxon>
        <taxon>Promicromonosporaceae</taxon>
        <taxon>Isoptericola</taxon>
    </lineage>
</organism>
<evidence type="ECO:0000313" key="4">
    <source>
        <dbReference type="Proteomes" id="UP001310387"/>
    </source>
</evidence>
<feature type="domain" description="DhaL" evidence="2">
    <location>
        <begin position="10"/>
        <end position="205"/>
    </location>
</feature>
<evidence type="ECO:0000256" key="1">
    <source>
        <dbReference type="SAM" id="MobiDB-lite"/>
    </source>
</evidence>
<dbReference type="Gene3D" id="1.25.40.340">
    <property type="match status" value="1"/>
</dbReference>
<dbReference type="PANTHER" id="PTHR33434">
    <property type="entry name" value="DEGV DOMAIN-CONTAINING PROTEIN DR_1986-RELATED"/>
    <property type="match status" value="1"/>
</dbReference>
<protein>
    <submittedName>
        <fullName evidence="3">DAK2 domain-containing protein</fullName>
    </submittedName>
</protein>
<keyword evidence="4" id="KW-1185">Reference proteome</keyword>
<dbReference type="InterPro" id="IPR050270">
    <property type="entry name" value="DegV_domain_contain"/>
</dbReference>
<sequence length="573" mass="57740">MDQPELLDAAVVRTWAHTVVEALDVARSELDGVNVFPVADGDTGTNMYLTLREAAGAVHDANADDGGAKLLRVAARAALLGARGNSGIILSEWLRGFAVAASRQDTLGLALDVAARSARRAVAHPVPGTILTAADAAAAAARHAEAGGMVGPLGAPRRLSVIDAARRGAREAALRSVGSLAPLRAAGVLDAGACGLVLVLAALAAAQRAAGERGASPVPGSTAPVRLDLDLRGHDPDDHDAPVVPEGATEPEPGSLDEVELMFVLHRSADAEGFVPGAVADALRADLDQVGNSVVVVGGAAGEAHADDVDSLWQAHVHAPVLDAALAVPRRWSRRGAISHVHVRHLAVPPTDWAVVVTTSAPALASELATGGAAVLLDLDTAPTTADLAQAALAAGTPNVLVLAPPDVLADVDDAVAELVARDLARGGPGARPRLAAVPAPQDVHLVSAVSALAGALDAVGADQGSLDVPGVVRSAHRRLRADRVPSQSAATAVARLVHDCEDDPGIVAVLPDADVGASALEEVVARAGTCAPGADVVVLATGRPGDRIGLGVEPAEDVVDLPLLTVRDGEGR</sequence>
<reference evidence="3" key="2">
    <citation type="submission" date="2024-02" db="EMBL/GenBank/DDBJ databases">
        <authorList>
            <person name="Prathaban M."/>
            <person name="Mythili R."/>
            <person name="Sharmila Devi N."/>
            <person name="Sobanaa M."/>
            <person name="Prathiviraj R."/>
            <person name="Selvin J."/>
        </authorList>
    </citation>
    <scope>NUCLEOTIDE SEQUENCE</scope>
    <source>
        <strain evidence="3">MP1014</strain>
    </source>
</reference>
<dbReference type="RefSeq" id="WP_332903182.1">
    <property type="nucleotide sequence ID" value="NZ_JBAGLP010000120.1"/>
</dbReference>
<dbReference type="Proteomes" id="UP001310387">
    <property type="component" value="Unassembled WGS sequence"/>
</dbReference>
<dbReference type="Pfam" id="PF02734">
    <property type="entry name" value="Dak2"/>
    <property type="match status" value="1"/>
</dbReference>
<dbReference type="SMART" id="SM01121">
    <property type="entry name" value="Dak1_2"/>
    <property type="match status" value="1"/>
</dbReference>
<dbReference type="SUPFAM" id="SSF101473">
    <property type="entry name" value="DhaL-like"/>
    <property type="match status" value="1"/>
</dbReference>
<feature type="region of interest" description="Disordered" evidence="1">
    <location>
        <begin position="231"/>
        <end position="252"/>
    </location>
</feature>
<evidence type="ECO:0000259" key="2">
    <source>
        <dbReference type="PROSITE" id="PS51480"/>
    </source>
</evidence>
<evidence type="ECO:0000313" key="3">
    <source>
        <dbReference type="EMBL" id="MEG3616737.1"/>
    </source>
</evidence>
<dbReference type="SMART" id="SM01120">
    <property type="entry name" value="Dak2"/>
    <property type="match status" value="1"/>
</dbReference>
<comment type="caution">
    <text evidence="3">The sequence shown here is derived from an EMBL/GenBank/DDBJ whole genome shotgun (WGS) entry which is preliminary data.</text>
</comment>
<dbReference type="PROSITE" id="PS51480">
    <property type="entry name" value="DHAL"/>
    <property type="match status" value="1"/>
</dbReference>
<name>A0ABU7ZB06_9MICO</name>
<feature type="compositionally biased region" description="Basic and acidic residues" evidence="1">
    <location>
        <begin position="231"/>
        <end position="241"/>
    </location>
</feature>